<dbReference type="Gene3D" id="1.10.287.70">
    <property type="match status" value="1"/>
</dbReference>
<dbReference type="EMBL" id="BART01000827">
    <property type="protein sequence ID" value="GAG57137.1"/>
    <property type="molecule type" value="Genomic_DNA"/>
</dbReference>
<evidence type="ECO:0000256" key="1">
    <source>
        <dbReference type="ARBA" id="ARBA00004651"/>
    </source>
</evidence>
<protein>
    <recommendedName>
        <fullName evidence="3">RCK N-terminal domain-containing protein</fullName>
    </recommendedName>
</protein>
<comment type="caution">
    <text evidence="4">The sequence shown here is derived from an EMBL/GenBank/DDBJ whole genome shotgun (WGS) entry which is preliminary data.</text>
</comment>
<dbReference type="PANTHER" id="PTHR43833:SF9">
    <property type="entry name" value="POTASSIUM CHANNEL PROTEIN YUGO-RELATED"/>
    <property type="match status" value="1"/>
</dbReference>
<dbReference type="Pfam" id="PF02254">
    <property type="entry name" value="TrkA_N"/>
    <property type="match status" value="1"/>
</dbReference>
<dbReference type="InterPro" id="IPR013099">
    <property type="entry name" value="K_chnl_dom"/>
</dbReference>
<dbReference type="AlphaFoldDB" id="X0ZG35"/>
<evidence type="ECO:0000259" key="3">
    <source>
        <dbReference type="PROSITE" id="PS51201"/>
    </source>
</evidence>
<dbReference type="PANTHER" id="PTHR43833">
    <property type="entry name" value="POTASSIUM CHANNEL PROTEIN 2-RELATED-RELATED"/>
    <property type="match status" value="1"/>
</dbReference>
<accession>X0ZG35</accession>
<dbReference type="GO" id="GO:0005886">
    <property type="term" value="C:plasma membrane"/>
    <property type="evidence" value="ECO:0007669"/>
    <property type="project" value="UniProtKB-SubCell"/>
</dbReference>
<feature type="domain" description="RCK N-terminal" evidence="3">
    <location>
        <begin position="113"/>
        <end position="229"/>
    </location>
</feature>
<dbReference type="SUPFAM" id="SSF51735">
    <property type="entry name" value="NAD(P)-binding Rossmann-fold domains"/>
    <property type="match status" value="1"/>
</dbReference>
<feature type="transmembrane region" description="Helical" evidence="2">
    <location>
        <begin position="12"/>
        <end position="31"/>
    </location>
</feature>
<evidence type="ECO:0000313" key="4">
    <source>
        <dbReference type="EMBL" id="GAG57137.1"/>
    </source>
</evidence>
<organism evidence="4">
    <name type="scientific">marine sediment metagenome</name>
    <dbReference type="NCBI Taxonomy" id="412755"/>
    <lineage>
        <taxon>unclassified sequences</taxon>
        <taxon>metagenomes</taxon>
        <taxon>ecological metagenomes</taxon>
    </lineage>
</organism>
<dbReference type="Gene3D" id="3.40.50.720">
    <property type="entry name" value="NAD(P)-binding Rossmann-like Domain"/>
    <property type="match status" value="1"/>
</dbReference>
<sequence>MGFKNLSSFSKRIVVSIIVLIFIYFLGSIGYMVIENMAFLDALFMTTITITTVGYGLVKELSTTGTIFTIILIITGTGTAAFIIINLADFLLSEFLLGKIEKRRTRKMISKLKNHYIICGLGRVGLEIAHELVNNKIDFIVVDNAEEPIEIAKRNNWLYVQGDASNDETLIETGIKNARGLFAALDTDSENVYVTLSAKSLNPSLFVVARATMHETISKLEKSGADRVISPQIIGGRRMAAMALQPSICDFLDTLMTTEEAEIRLVEIEIKPDSKIDNITISEAVKKHGVESLIISVIEKGEKISVKIIQEKSNNNSIMDKEKFYITTAIPYMNAKL</sequence>
<keyword evidence="2" id="KW-0472">Membrane</keyword>
<dbReference type="PROSITE" id="PS51201">
    <property type="entry name" value="RCK_N"/>
    <property type="match status" value="1"/>
</dbReference>
<dbReference type="InterPro" id="IPR050721">
    <property type="entry name" value="Trk_Ktr_HKT_K-transport"/>
</dbReference>
<dbReference type="Pfam" id="PF07885">
    <property type="entry name" value="Ion_trans_2"/>
    <property type="match status" value="1"/>
</dbReference>
<feature type="transmembrane region" description="Helical" evidence="2">
    <location>
        <begin position="38"/>
        <end position="58"/>
    </location>
</feature>
<name>X0ZG35_9ZZZZ</name>
<feature type="transmembrane region" description="Helical" evidence="2">
    <location>
        <begin position="70"/>
        <end position="97"/>
    </location>
</feature>
<keyword evidence="2" id="KW-1133">Transmembrane helix</keyword>
<dbReference type="InterPro" id="IPR003148">
    <property type="entry name" value="RCK_N"/>
</dbReference>
<comment type="subcellular location">
    <subcellularLocation>
        <location evidence="1">Cell membrane</location>
        <topology evidence="1">Multi-pass membrane protein</topology>
    </subcellularLocation>
</comment>
<dbReference type="GO" id="GO:0006813">
    <property type="term" value="P:potassium ion transport"/>
    <property type="evidence" value="ECO:0007669"/>
    <property type="project" value="InterPro"/>
</dbReference>
<gene>
    <name evidence="4" type="ORF">S01H4_03389</name>
</gene>
<dbReference type="SUPFAM" id="SSF81324">
    <property type="entry name" value="Voltage-gated potassium channels"/>
    <property type="match status" value="1"/>
</dbReference>
<proteinExistence type="predicted"/>
<feature type="non-terminal residue" evidence="4">
    <location>
        <position position="337"/>
    </location>
</feature>
<evidence type="ECO:0000256" key="2">
    <source>
        <dbReference type="SAM" id="Phobius"/>
    </source>
</evidence>
<reference evidence="4" key="1">
    <citation type="journal article" date="2014" name="Front. Microbiol.">
        <title>High frequency of phylogenetically diverse reductive dehalogenase-homologous genes in deep subseafloor sedimentary metagenomes.</title>
        <authorList>
            <person name="Kawai M."/>
            <person name="Futagami T."/>
            <person name="Toyoda A."/>
            <person name="Takaki Y."/>
            <person name="Nishi S."/>
            <person name="Hori S."/>
            <person name="Arai W."/>
            <person name="Tsubouchi T."/>
            <person name="Morono Y."/>
            <person name="Uchiyama I."/>
            <person name="Ito T."/>
            <person name="Fujiyama A."/>
            <person name="Inagaki F."/>
            <person name="Takami H."/>
        </authorList>
    </citation>
    <scope>NUCLEOTIDE SEQUENCE</scope>
    <source>
        <strain evidence="4">Expedition CK06-06</strain>
    </source>
</reference>
<dbReference type="InterPro" id="IPR036291">
    <property type="entry name" value="NAD(P)-bd_dom_sf"/>
</dbReference>
<keyword evidence="2" id="KW-0812">Transmembrane</keyword>